<proteinExistence type="predicted"/>
<dbReference type="Proteomes" id="UP000306628">
    <property type="component" value="Unassembled WGS sequence"/>
</dbReference>
<dbReference type="InterPro" id="IPR036390">
    <property type="entry name" value="WH_DNA-bd_sf"/>
</dbReference>
<protein>
    <submittedName>
        <fullName evidence="3">Winged helix-turn-helix transcriptional regulator</fullName>
    </submittedName>
</protein>
<dbReference type="GO" id="GO:0003700">
    <property type="term" value="F:DNA-binding transcription factor activity"/>
    <property type="evidence" value="ECO:0007669"/>
    <property type="project" value="InterPro"/>
</dbReference>
<reference evidence="3 4" key="1">
    <citation type="submission" date="2019-05" db="EMBL/GenBank/DDBJ databases">
        <title>Draft genome sequence of Nonomuraea zeae DSM 100528.</title>
        <authorList>
            <person name="Saricaoglu S."/>
            <person name="Isik K."/>
        </authorList>
    </citation>
    <scope>NUCLEOTIDE SEQUENCE [LARGE SCALE GENOMIC DNA]</scope>
    <source>
        <strain evidence="3 4">DSM 100528</strain>
    </source>
</reference>
<name>A0A5S4FGL5_9ACTN</name>
<evidence type="ECO:0000259" key="2">
    <source>
        <dbReference type="PROSITE" id="PS50995"/>
    </source>
</evidence>
<dbReference type="OrthoDB" id="3216907at2"/>
<sequence>MAEEAGEQLGIVTALVRSAFLVNAVYAESAREYGLTPQQGQLICVLMAQPYGMSGLGAVLGLAKSSLTELVDRTTQRGLVRREPDPRDGRAVRVVLTAQGGKLAEAFHAEACRRIAELPAGLGGGERDALAALLSQMVQDNQVPKVFVERDQAAGDSPPVPNSSANRPVNRSAPL</sequence>
<accession>A0A5S4FGL5</accession>
<dbReference type="RefSeq" id="WP_138697524.1">
    <property type="nucleotide sequence ID" value="NZ_JBHSAZ010000055.1"/>
</dbReference>
<dbReference type="GO" id="GO:0006950">
    <property type="term" value="P:response to stress"/>
    <property type="evidence" value="ECO:0007669"/>
    <property type="project" value="TreeGrafter"/>
</dbReference>
<evidence type="ECO:0000313" key="3">
    <source>
        <dbReference type="EMBL" id="TMR18666.1"/>
    </source>
</evidence>
<gene>
    <name evidence="3" type="ORF">ETD85_53390</name>
</gene>
<organism evidence="3 4">
    <name type="scientific">Nonomuraea zeae</name>
    <dbReference type="NCBI Taxonomy" id="1642303"/>
    <lineage>
        <taxon>Bacteria</taxon>
        <taxon>Bacillati</taxon>
        <taxon>Actinomycetota</taxon>
        <taxon>Actinomycetes</taxon>
        <taxon>Streptosporangiales</taxon>
        <taxon>Streptosporangiaceae</taxon>
        <taxon>Nonomuraea</taxon>
    </lineage>
</organism>
<dbReference type="PRINTS" id="PR00598">
    <property type="entry name" value="HTHMARR"/>
</dbReference>
<dbReference type="PROSITE" id="PS50995">
    <property type="entry name" value="HTH_MARR_2"/>
    <property type="match status" value="1"/>
</dbReference>
<comment type="caution">
    <text evidence="3">The sequence shown here is derived from an EMBL/GenBank/DDBJ whole genome shotgun (WGS) entry which is preliminary data.</text>
</comment>
<dbReference type="SUPFAM" id="SSF46785">
    <property type="entry name" value="Winged helix' DNA-binding domain"/>
    <property type="match status" value="1"/>
</dbReference>
<dbReference type="SMART" id="SM00347">
    <property type="entry name" value="HTH_MARR"/>
    <property type="match status" value="1"/>
</dbReference>
<dbReference type="Pfam" id="PF12802">
    <property type="entry name" value="MarR_2"/>
    <property type="match status" value="1"/>
</dbReference>
<dbReference type="EMBL" id="VCKX01000338">
    <property type="protein sequence ID" value="TMR18666.1"/>
    <property type="molecule type" value="Genomic_DNA"/>
</dbReference>
<dbReference type="Gene3D" id="1.10.10.10">
    <property type="entry name" value="Winged helix-like DNA-binding domain superfamily/Winged helix DNA-binding domain"/>
    <property type="match status" value="1"/>
</dbReference>
<feature type="region of interest" description="Disordered" evidence="1">
    <location>
        <begin position="149"/>
        <end position="175"/>
    </location>
</feature>
<dbReference type="InterPro" id="IPR039422">
    <property type="entry name" value="MarR/SlyA-like"/>
</dbReference>
<dbReference type="AlphaFoldDB" id="A0A5S4FGL5"/>
<dbReference type="PANTHER" id="PTHR33164:SF107">
    <property type="entry name" value="TRANSCRIPTIONAL REGULATORY PROTEIN"/>
    <property type="match status" value="1"/>
</dbReference>
<evidence type="ECO:0000313" key="4">
    <source>
        <dbReference type="Proteomes" id="UP000306628"/>
    </source>
</evidence>
<evidence type="ECO:0000256" key="1">
    <source>
        <dbReference type="SAM" id="MobiDB-lite"/>
    </source>
</evidence>
<feature type="domain" description="HTH marR-type" evidence="2">
    <location>
        <begin position="8"/>
        <end position="139"/>
    </location>
</feature>
<dbReference type="InterPro" id="IPR036388">
    <property type="entry name" value="WH-like_DNA-bd_sf"/>
</dbReference>
<dbReference type="InterPro" id="IPR000835">
    <property type="entry name" value="HTH_MarR-typ"/>
</dbReference>
<dbReference type="PANTHER" id="PTHR33164">
    <property type="entry name" value="TRANSCRIPTIONAL REGULATOR, MARR FAMILY"/>
    <property type="match status" value="1"/>
</dbReference>
<keyword evidence="4" id="KW-1185">Reference proteome</keyword>